<keyword evidence="3" id="KW-1185">Reference proteome</keyword>
<sequence>MALNFGSLFTWVLPKKKGKKGGVGLSATFDPNANDGVLTVPQYREHLTDLFSSRQANDSRVLLQELFKTDPDVSAALNAYLTMSNTEMLLLARTVDGQIDREATKQLQTAFKLLSTVTDYSLGFQLKPSMKQVCENLRYMALLRGSVGVELVLSDKLAPSELRQVDMADVEWREKKSGEYKPIQKPEGSNDEINLDIPTFFVSHFRRDPTNIYSWSYFVAAINTIAARQQVINDLYRIMQVTGYPRLDVKVVEEVLLKNAPANIKADQVQLKSYMASRLAEIQSSFATMRADQAIVHFDSVEPKIINDRQPGMAVDISSVIQTLNAQNQAGLKTMSTVIGRGESGVNTSSVEARIAAMNADELNEPIADILTKVGNFILHSNGFQGWAEVTFRHAELRPDLELEPQLMLKSQRLRQDLSDGLITDEEYHLLMYGRLPPDGAPELSGTGFLTPAPAGGEAGGGKGPTSNSDPLGRSLSPEGNPNASRSKAIKAALLLMDQGGP</sequence>
<reference evidence="2 3" key="1">
    <citation type="submission" date="2020-08" db="EMBL/GenBank/DDBJ databases">
        <title>Genome sequence of Rhizobiales bacterium strain IZ6.</title>
        <authorList>
            <person name="Nakai R."/>
            <person name="Naganuma T."/>
        </authorList>
    </citation>
    <scope>NUCLEOTIDE SEQUENCE [LARGE SCALE GENOMIC DNA]</scope>
    <source>
        <strain evidence="2 3">IZ6</strain>
    </source>
</reference>
<protein>
    <recommendedName>
        <fullName evidence="4">Phage portal protein</fullName>
    </recommendedName>
</protein>
<organism evidence="2 3">
    <name type="scientific">Terrihabitans soli</name>
    <dbReference type="NCBI Taxonomy" id="708113"/>
    <lineage>
        <taxon>Bacteria</taxon>
        <taxon>Pseudomonadati</taxon>
        <taxon>Pseudomonadota</taxon>
        <taxon>Alphaproteobacteria</taxon>
        <taxon>Hyphomicrobiales</taxon>
        <taxon>Terrihabitans</taxon>
    </lineage>
</organism>
<evidence type="ECO:0000256" key="1">
    <source>
        <dbReference type="SAM" id="MobiDB-lite"/>
    </source>
</evidence>
<evidence type="ECO:0008006" key="4">
    <source>
        <dbReference type="Google" id="ProtNLM"/>
    </source>
</evidence>
<gene>
    <name evidence="2" type="ORF">IZ6_25260</name>
</gene>
<evidence type="ECO:0000313" key="2">
    <source>
        <dbReference type="EMBL" id="BCJ91791.1"/>
    </source>
</evidence>
<proteinExistence type="predicted"/>
<accession>A0A6S6QXN6</accession>
<dbReference type="Proteomes" id="UP000515317">
    <property type="component" value="Chromosome"/>
</dbReference>
<dbReference type="RefSeq" id="WP_222875413.1">
    <property type="nucleotide sequence ID" value="NZ_AP023361.1"/>
</dbReference>
<dbReference type="EMBL" id="AP023361">
    <property type="protein sequence ID" value="BCJ91791.1"/>
    <property type="molecule type" value="Genomic_DNA"/>
</dbReference>
<dbReference type="KEGG" id="tso:IZ6_25260"/>
<name>A0A6S6QXN6_9HYPH</name>
<evidence type="ECO:0000313" key="3">
    <source>
        <dbReference type="Proteomes" id="UP000515317"/>
    </source>
</evidence>
<dbReference type="AlphaFoldDB" id="A0A6S6QXN6"/>
<feature type="region of interest" description="Disordered" evidence="1">
    <location>
        <begin position="442"/>
        <end position="488"/>
    </location>
</feature>